<accession>A0A0K2SZT9</accession>
<dbReference type="AlphaFoldDB" id="A0A0K2SZT9"/>
<feature type="non-terminal residue" evidence="1">
    <location>
        <position position="54"/>
    </location>
</feature>
<dbReference type="EMBL" id="HACA01001912">
    <property type="protein sequence ID" value="CDW19273.1"/>
    <property type="molecule type" value="Transcribed_RNA"/>
</dbReference>
<protein>
    <submittedName>
        <fullName evidence="1">Uncharacterized protein</fullName>
    </submittedName>
</protein>
<organism evidence="1">
    <name type="scientific">Lepeophtheirus salmonis</name>
    <name type="common">Salmon louse</name>
    <name type="synonym">Caligus salmonis</name>
    <dbReference type="NCBI Taxonomy" id="72036"/>
    <lineage>
        <taxon>Eukaryota</taxon>
        <taxon>Metazoa</taxon>
        <taxon>Ecdysozoa</taxon>
        <taxon>Arthropoda</taxon>
        <taxon>Crustacea</taxon>
        <taxon>Multicrustacea</taxon>
        <taxon>Hexanauplia</taxon>
        <taxon>Copepoda</taxon>
        <taxon>Siphonostomatoida</taxon>
        <taxon>Caligidae</taxon>
        <taxon>Lepeophtheirus</taxon>
    </lineage>
</organism>
<evidence type="ECO:0000313" key="1">
    <source>
        <dbReference type="EMBL" id="CDW19273.1"/>
    </source>
</evidence>
<sequence>MFRFGINYMTCIKFQIPIVNLGFRVLLYLEYFQDYSFIITKTAHQNSLILVVTP</sequence>
<reference evidence="1" key="1">
    <citation type="submission" date="2014-05" db="EMBL/GenBank/DDBJ databases">
        <authorList>
            <person name="Chronopoulou M."/>
        </authorList>
    </citation>
    <scope>NUCLEOTIDE SEQUENCE</scope>
    <source>
        <tissue evidence="1">Whole organism</tissue>
    </source>
</reference>
<proteinExistence type="predicted"/>
<name>A0A0K2SZT9_LEPSM</name>